<dbReference type="Pfam" id="PF00856">
    <property type="entry name" value="SET"/>
    <property type="match status" value="1"/>
</dbReference>
<dbReference type="InterPro" id="IPR047893">
    <property type="entry name" value="ASHR3-like_SET"/>
</dbReference>
<evidence type="ECO:0000256" key="1">
    <source>
        <dbReference type="ARBA" id="ARBA00004123"/>
    </source>
</evidence>
<dbReference type="InterPro" id="IPR050777">
    <property type="entry name" value="SET2_Histone-Lys_MeTrsfase"/>
</dbReference>
<keyword evidence="8" id="KW-0175">Coiled coil</keyword>
<feature type="domain" description="AWS" evidence="11">
    <location>
        <begin position="315"/>
        <end position="358"/>
    </location>
</feature>
<keyword evidence="4" id="KW-0489">Methyltransferase</keyword>
<dbReference type="SUPFAM" id="SSF82199">
    <property type="entry name" value="SET domain"/>
    <property type="match status" value="1"/>
</dbReference>
<dbReference type="PROSITE" id="PS50868">
    <property type="entry name" value="POST_SET"/>
    <property type="match status" value="1"/>
</dbReference>
<dbReference type="InterPro" id="IPR006560">
    <property type="entry name" value="AWS_dom"/>
</dbReference>
<evidence type="ECO:0000256" key="3">
    <source>
        <dbReference type="ARBA" id="ARBA00022454"/>
    </source>
</evidence>
<dbReference type="InterPro" id="IPR003616">
    <property type="entry name" value="Post-SET_dom"/>
</dbReference>
<evidence type="ECO:0000259" key="11">
    <source>
        <dbReference type="PROSITE" id="PS51215"/>
    </source>
</evidence>
<keyword evidence="13" id="KW-1185">Reference proteome</keyword>
<feature type="domain" description="Post-SET" evidence="10">
    <location>
        <begin position="481"/>
        <end position="497"/>
    </location>
</feature>
<dbReference type="Gene3D" id="2.170.270.10">
    <property type="entry name" value="SET domain"/>
    <property type="match status" value="1"/>
</dbReference>
<dbReference type="SMART" id="SM00317">
    <property type="entry name" value="SET"/>
    <property type="match status" value="1"/>
</dbReference>
<evidence type="ECO:0000256" key="2">
    <source>
        <dbReference type="ARBA" id="ARBA00004286"/>
    </source>
</evidence>
<dbReference type="InterPro" id="IPR025787">
    <property type="entry name" value="Hist-Lys_N-MeTrfase_SET2_plant"/>
</dbReference>
<dbReference type="CDD" id="cd19175">
    <property type="entry name" value="SET_ASHR3-like"/>
    <property type="match status" value="1"/>
</dbReference>
<feature type="coiled-coil region" evidence="8">
    <location>
        <begin position="634"/>
        <end position="675"/>
    </location>
</feature>
<reference evidence="12" key="1">
    <citation type="submission" date="2023-05" db="EMBL/GenBank/DDBJ databases">
        <title>Nepenthes gracilis genome sequencing.</title>
        <authorList>
            <person name="Fukushima K."/>
        </authorList>
    </citation>
    <scope>NUCLEOTIDE SEQUENCE</scope>
    <source>
        <strain evidence="12">SING2019-196</strain>
    </source>
</reference>
<evidence type="ECO:0000256" key="5">
    <source>
        <dbReference type="ARBA" id="ARBA00022679"/>
    </source>
</evidence>
<comment type="caution">
    <text evidence="12">The sequence shown here is derived from an EMBL/GenBank/DDBJ whole genome shotgun (WGS) entry which is preliminary data.</text>
</comment>
<evidence type="ECO:0008006" key="14">
    <source>
        <dbReference type="Google" id="ProtNLM"/>
    </source>
</evidence>
<dbReference type="PROSITE" id="PS50280">
    <property type="entry name" value="SET"/>
    <property type="match status" value="1"/>
</dbReference>
<dbReference type="GO" id="GO:0005694">
    <property type="term" value="C:chromosome"/>
    <property type="evidence" value="ECO:0007669"/>
    <property type="project" value="UniProtKB-SubCell"/>
</dbReference>
<dbReference type="GO" id="GO:0005634">
    <property type="term" value="C:nucleus"/>
    <property type="evidence" value="ECO:0007669"/>
    <property type="project" value="UniProtKB-SubCell"/>
</dbReference>
<dbReference type="InterPro" id="IPR046341">
    <property type="entry name" value="SET_dom_sf"/>
</dbReference>
<dbReference type="GO" id="GO:0032259">
    <property type="term" value="P:methylation"/>
    <property type="evidence" value="ECO:0007669"/>
    <property type="project" value="UniProtKB-KW"/>
</dbReference>
<name>A0AAD3STQ0_NEPGR</name>
<evidence type="ECO:0000256" key="4">
    <source>
        <dbReference type="ARBA" id="ARBA00022603"/>
    </source>
</evidence>
<keyword evidence="3" id="KW-0158">Chromosome</keyword>
<evidence type="ECO:0000313" key="12">
    <source>
        <dbReference type="EMBL" id="GMH16616.1"/>
    </source>
</evidence>
<dbReference type="Proteomes" id="UP001279734">
    <property type="component" value="Unassembled WGS sequence"/>
</dbReference>
<organism evidence="12 13">
    <name type="scientific">Nepenthes gracilis</name>
    <name type="common">Slender pitcher plant</name>
    <dbReference type="NCBI Taxonomy" id="150966"/>
    <lineage>
        <taxon>Eukaryota</taxon>
        <taxon>Viridiplantae</taxon>
        <taxon>Streptophyta</taxon>
        <taxon>Embryophyta</taxon>
        <taxon>Tracheophyta</taxon>
        <taxon>Spermatophyta</taxon>
        <taxon>Magnoliopsida</taxon>
        <taxon>eudicotyledons</taxon>
        <taxon>Gunneridae</taxon>
        <taxon>Pentapetalae</taxon>
        <taxon>Caryophyllales</taxon>
        <taxon>Nepenthaceae</taxon>
        <taxon>Nepenthes</taxon>
    </lineage>
</organism>
<evidence type="ECO:0000313" key="13">
    <source>
        <dbReference type="Proteomes" id="UP001279734"/>
    </source>
</evidence>
<accession>A0AAD3STQ0</accession>
<dbReference type="SMART" id="SM00508">
    <property type="entry name" value="PostSET"/>
    <property type="match status" value="1"/>
</dbReference>
<dbReference type="EMBL" id="BSYO01000016">
    <property type="protein sequence ID" value="GMH16616.1"/>
    <property type="molecule type" value="Genomic_DNA"/>
</dbReference>
<proteinExistence type="predicted"/>
<sequence>MPDLGSLSNSGLLGLTHCPDNFKSLSVPFVSSTSLYPYSLKNPNLDGNLVSSIDEMLELSNNQENVDASSRNNKILKIRVVKTSHDSKDYLKAWRERKIAYGAPVNRCFLSFVVGAPRLVECRTCSHFIYPGDEVYCSVRGCRGVYHLLCAKDRLGCSALKKFKCPQHACFLCKQKFFWRCIRCGLASHDKCAPWPDKVVHLNDQPGWAICWRHRKDWRFEQKQAILTDDIEEIFCRLPLPYVEEEFKIDSSFRDKADQNIEEIFHCLPLPNEEEEFKVDMTLEDDTNYEVGPPPYVHIRRNVYLVKKKRDNAYVDIGCTACNSTCSEDCVCRVQCISCSKACHCSENCTNRPFRKDKKIKIVKTELCGWGVEAAESMNKGDFVVEYIGEVIDDVLCEQRLWDMKFKGMKNFYMCELRKDFTIDATFKGNASRFLNHSCDPNCKLEKWQVEGETRVGVFAAQSIKVGEPLTYDYRFVEFGPEVKCHCGAANCQGYLGTKKKIGLADLCWGSKRKRSPVSCIAVVSGALPTSCLSTGSNFNWVGLVWASALLDPESRKPPPANSPVSHENHHISPHCFLPPHSPLQTFQNSGKPFLHYDLLQFIAMQRPAKQHLAALRPDNENLKCLNTRILRDLVEKKQEVTNLLESNKSLECELMRSRSEIESLKAELTQLKTRCIGRLIRQCTAFSSRETELEEMKQEIKALRCFVAESWKLSFSSVVSSATVVFASVASYAYVSGER</sequence>
<dbReference type="GO" id="GO:0042054">
    <property type="term" value="F:histone methyltransferase activity"/>
    <property type="evidence" value="ECO:0007669"/>
    <property type="project" value="InterPro"/>
</dbReference>
<dbReference type="FunFam" id="2.170.270.10:FF:000043">
    <property type="entry name" value="Histone-lysine N-methyltransferase"/>
    <property type="match status" value="1"/>
</dbReference>
<keyword evidence="7" id="KW-0539">Nucleus</keyword>
<dbReference type="PROSITE" id="PS51215">
    <property type="entry name" value="AWS"/>
    <property type="match status" value="1"/>
</dbReference>
<feature type="domain" description="SET" evidence="9">
    <location>
        <begin position="358"/>
        <end position="475"/>
    </location>
</feature>
<dbReference type="AlphaFoldDB" id="A0AAD3STQ0"/>
<evidence type="ECO:0000256" key="8">
    <source>
        <dbReference type="SAM" id="Coils"/>
    </source>
</evidence>
<protein>
    <recommendedName>
        <fullName evidence="14">Histone-lysine N-methyltransferase ASHR3</fullName>
    </recommendedName>
</protein>
<dbReference type="PROSITE" id="PS51578">
    <property type="entry name" value="SAM_MT43_SET2_2"/>
    <property type="match status" value="1"/>
</dbReference>
<keyword evidence="5" id="KW-0808">Transferase</keyword>
<keyword evidence="6" id="KW-0949">S-adenosyl-L-methionine</keyword>
<comment type="subcellular location">
    <subcellularLocation>
        <location evidence="2">Chromosome</location>
    </subcellularLocation>
    <subcellularLocation>
        <location evidence="1">Nucleus</location>
    </subcellularLocation>
</comment>
<dbReference type="PANTHER" id="PTHR22884">
    <property type="entry name" value="SET DOMAIN PROTEINS"/>
    <property type="match status" value="1"/>
</dbReference>
<evidence type="ECO:0000259" key="9">
    <source>
        <dbReference type="PROSITE" id="PS50280"/>
    </source>
</evidence>
<gene>
    <name evidence="12" type="ORF">Nepgr_018457</name>
</gene>
<evidence type="ECO:0000256" key="6">
    <source>
        <dbReference type="ARBA" id="ARBA00022691"/>
    </source>
</evidence>
<evidence type="ECO:0000259" key="10">
    <source>
        <dbReference type="PROSITE" id="PS50868"/>
    </source>
</evidence>
<evidence type="ECO:0000256" key="7">
    <source>
        <dbReference type="ARBA" id="ARBA00023242"/>
    </source>
</evidence>
<dbReference type="InterPro" id="IPR001214">
    <property type="entry name" value="SET_dom"/>
</dbReference>
<dbReference type="Gene3D" id="3.30.40.10">
    <property type="entry name" value="Zinc/RING finger domain, C3HC4 (zinc finger)"/>
    <property type="match status" value="1"/>
</dbReference>
<dbReference type="InterPro" id="IPR013083">
    <property type="entry name" value="Znf_RING/FYVE/PHD"/>
</dbReference>